<dbReference type="SUPFAM" id="SSF54373">
    <property type="entry name" value="FAD-linked reductases, C-terminal domain"/>
    <property type="match status" value="1"/>
</dbReference>
<dbReference type="CDD" id="cd00161">
    <property type="entry name" value="beta-trefoil_Ricin-like"/>
    <property type="match status" value="1"/>
</dbReference>
<keyword evidence="11" id="KW-1185">Reference proteome</keyword>
<protein>
    <recommendedName>
        <fullName evidence="8 9">Glucose-methanol-choline oxidoreductase N-terminal domain-containing protein</fullName>
    </recommendedName>
</protein>
<dbReference type="Pfam" id="PF00732">
    <property type="entry name" value="GMC_oxred_N"/>
    <property type="match status" value="1"/>
</dbReference>
<dbReference type="InterPro" id="IPR036188">
    <property type="entry name" value="FAD/NAD-bd_sf"/>
</dbReference>
<dbReference type="AlphaFoldDB" id="A0AAD3TXE0"/>
<dbReference type="InterPro" id="IPR007867">
    <property type="entry name" value="GMC_OxRtase_C"/>
</dbReference>
<evidence type="ECO:0000256" key="7">
    <source>
        <dbReference type="RuleBase" id="RU003968"/>
    </source>
</evidence>
<feature type="domain" description="Glucose-methanol-choline oxidoreductase N-terminal" evidence="8">
    <location>
        <begin position="111"/>
        <end position="134"/>
    </location>
</feature>
<dbReference type="EMBL" id="BTCM01000006">
    <property type="protein sequence ID" value="GMK58648.1"/>
    <property type="molecule type" value="Genomic_DNA"/>
</dbReference>
<proteinExistence type="inferred from homology"/>
<evidence type="ECO:0000259" key="8">
    <source>
        <dbReference type="PROSITE" id="PS00623"/>
    </source>
</evidence>
<evidence type="ECO:0000313" key="11">
    <source>
        <dbReference type="Proteomes" id="UP001222932"/>
    </source>
</evidence>
<dbReference type="GO" id="GO:0016614">
    <property type="term" value="F:oxidoreductase activity, acting on CH-OH group of donors"/>
    <property type="evidence" value="ECO:0007669"/>
    <property type="project" value="InterPro"/>
</dbReference>
<comment type="similarity">
    <text evidence="2 7">Belongs to the GMC oxidoreductase family.</text>
</comment>
<dbReference type="SUPFAM" id="SSF51905">
    <property type="entry name" value="FAD/NAD(P)-binding domain"/>
    <property type="match status" value="1"/>
</dbReference>
<sequence>MLLHLAALIPAILAAPARRAAPITDGASVNGQTYDYVIAGGGLAGVVLAARLSQDTSKTVLVIEAGQDESNNPNVKDADMYQKGFNTPIDWAYQTVAQTSANGQAQVVRSGKALGGSTVINGMAWSKPHTFQLDAFEALGNPGLNWASLQPYMLRVERFHAPPASQGVTYTASCRGTGGVVDTSMDGKPAQFEADFTTAVKSLGLPFVNDLTCGAPAGLGPMSHTSFNNVRSDTYRAYLLGNARPNLTILTRATVGKVLLSSDATPRATGVQFRDASGQTYTAVARREVVVAAGALRSPVILQHSGIGPASFLASAGVPQRVDLPVGQNLIDQVTTTTNWNIRAAGGGGQPITWPRFSDLFTGADAQRVTSLLTSNLDAWAQEAVAAGASGSASGLKKVLEIQRGWVLNGAAVTENYDYSYDTTLGWDSWFLLPFGRGSVRITDANAYGGFKIDPRFFVNEFDALASGASARFTRIASSTPPLAAHVTGERDPGSGTGNTLDSWVAWAKNHYRSNWHPIGTAAMMSPELGGCVDARHRVYGVTGLRVVDASNLPFQVSSHLMSVVYGLAERAAELIAADNGGTVPQPGKAIRLARDTTKCLQVNGGGNGAPVVIANCANVASQRWEFANGNTAIKLAGQNFCLDAGSAPADGVYMKIWQCYTGLAAQSWSVANGAIKLQSADQCVDLKDGVTSPGNPVQTWKCYPGSGNQQWTSS</sequence>
<dbReference type="SMART" id="SM00458">
    <property type="entry name" value="RICIN"/>
    <property type="match status" value="1"/>
</dbReference>
<dbReference type="InterPro" id="IPR035992">
    <property type="entry name" value="Ricin_B-like_lectins"/>
</dbReference>
<dbReference type="InterPro" id="IPR000172">
    <property type="entry name" value="GMC_OxRdtase_N"/>
</dbReference>
<evidence type="ECO:0000256" key="5">
    <source>
        <dbReference type="ARBA" id="ARBA00022827"/>
    </source>
</evidence>
<dbReference type="Pfam" id="PF05199">
    <property type="entry name" value="GMC_oxred_C"/>
    <property type="match status" value="1"/>
</dbReference>
<keyword evidence="4" id="KW-0732">Signal</keyword>
<dbReference type="Proteomes" id="UP001222932">
    <property type="component" value="Unassembled WGS sequence"/>
</dbReference>
<dbReference type="Gene3D" id="4.10.450.10">
    <property type="entry name" value="Glucose Oxidase, domain 2"/>
    <property type="match status" value="1"/>
</dbReference>
<evidence type="ECO:0000256" key="2">
    <source>
        <dbReference type="ARBA" id="ARBA00010790"/>
    </source>
</evidence>
<accession>A0AAD3TXE0</accession>
<dbReference type="Pfam" id="PF00652">
    <property type="entry name" value="Ricin_B_lectin"/>
    <property type="match status" value="1"/>
</dbReference>
<dbReference type="Gene3D" id="3.30.560.10">
    <property type="entry name" value="Glucose Oxidase, domain 3"/>
    <property type="match status" value="1"/>
</dbReference>
<keyword evidence="5 7" id="KW-0274">FAD</keyword>
<comment type="caution">
    <text evidence="10">The sequence shown here is derived from an EMBL/GenBank/DDBJ whole genome shotgun (WGS) entry which is preliminary data.</text>
</comment>
<gene>
    <name evidence="10" type="ORF">CspeluHIS016_0600900</name>
</gene>
<comment type="cofactor">
    <cofactor evidence="1">
        <name>FAD</name>
        <dbReference type="ChEBI" id="CHEBI:57692"/>
    </cofactor>
</comment>
<dbReference type="PROSITE" id="PS50231">
    <property type="entry name" value="RICIN_B_LECTIN"/>
    <property type="match status" value="1"/>
</dbReference>
<organism evidence="10 11">
    <name type="scientific">Cutaneotrichosporon spelunceum</name>
    <dbReference type="NCBI Taxonomy" id="1672016"/>
    <lineage>
        <taxon>Eukaryota</taxon>
        <taxon>Fungi</taxon>
        <taxon>Dikarya</taxon>
        <taxon>Basidiomycota</taxon>
        <taxon>Agaricomycotina</taxon>
        <taxon>Tremellomycetes</taxon>
        <taxon>Trichosporonales</taxon>
        <taxon>Trichosporonaceae</taxon>
        <taxon>Cutaneotrichosporon</taxon>
    </lineage>
</organism>
<keyword evidence="6" id="KW-0560">Oxidoreductase</keyword>
<dbReference type="Gene3D" id="2.80.10.50">
    <property type="match status" value="2"/>
</dbReference>
<dbReference type="Gene3D" id="3.50.50.60">
    <property type="entry name" value="FAD/NAD(P)-binding domain"/>
    <property type="match status" value="1"/>
</dbReference>
<name>A0AAD3TXE0_9TREE</name>
<evidence type="ECO:0000313" key="10">
    <source>
        <dbReference type="EMBL" id="GMK58648.1"/>
    </source>
</evidence>
<dbReference type="InterPro" id="IPR027424">
    <property type="entry name" value="Glucose_Oxidase_domain_2"/>
</dbReference>
<keyword evidence="3 7" id="KW-0285">Flavoprotein</keyword>
<dbReference type="PROSITE" id="PS00624">
    <property type="entry name" value="GMC_OXRED_2"/>
    <property type="match status" value="1"/>
</dbReference>
<reference evidence="10" key="1">
    <citation type="journal article" date="2023" name="BMC Genomics">
        <title>Chromosome-level genome assemblies of Cutaneotrichosporon spp. (Trichosporonales, Basidiomycota) reveal imbalanced evolution between nucleotide sequences and chromosome synteny.</title>
        <authorList>
            <person name="Kobayashi Y."/>
            <person name="Kayamori A."/>
            <person name="Aoki K."/>
            <person name="Shiwa Y."/>
            <person name="Matsutani M."/>
            <person name="Fujita N."/>
            <person name="Sugita T."/>
            <person name="Iwasaki W."/>
            <person name="Tanaka N."/>
            <person name="Takashima M."/>
        </authorList>
    </citation>
    <scope>NUCLEOTIDE SEQUENCE</scope>
    <source>
        <strain evidence="10">HIS016</strain>
    </source>
</reference>
<dbReference type="PANTHER" id="PTHR11552">
    <property type="entry name" value="GLUCOSE-METHANOL-CHOLINE GMC OXIDOREDUCTASE"/>
    <property type="match status" value="1"/>
</dbReference>
<dbReference type="SUPFAM" id="SSF50370">
    <property type="entry name" value="Ricin B-like lectins"/>
    <property type="match status" value="1"/>
</dbReference>
<evidence type="ECO:0000256" key="3">
    <source>
        <dbReference type="ARBA" id="ARBA00022630"/>
    </source>
</evidence>
<dbReference type="InterPro" id="IPR012132">
    <property type="entry name" value="GMC_OxRdtase"/>
</dbReference>
<evidence type="ECO:0000259" key="9">
    <source>
        <dbReference type="PROSITE" id="PS00624"/>
    </source>
</evidence>
<feature type="domain" description="Glucose-methanol-choline oxidoreductase N-terminal" evidence="9">
    <location>
        <begin position="294"/>
        <end position="308"/>
    </location>
</feature>
<dbReference type="PANTHER" id="PTHR11552:SF201">
    <property type="entry name" value="GLUCOSE-METHANOL-CHOLINE OXIDOREDUCTASE N-TERMINAL DOMAIN-CONTAINING PROTEIN"/>
    <property type="match status" value="1"/>
</dbReference>
<dbReference type="GO" id="GO:0050660">
    <property type="term" value="F:flavin adenine dinucleotide binding"/>
    <property type="evidence" value="ECO:0007669"/>
    <property type="project" value="InterPro"/>
</dbReference>
<dbReference type="PROSITE" id="PS00623">
    <property type="entry name" value="GMC_OXRED_1"/>
    <property type="match status" value="1"/>
</dbReference>
<evidence type="ECO:0000256" key="1">
    <source>
        <dbReference type="ARBA" id="ARBA00001974"/>
    </source>
</evidence>
<reference evidence="10" key="2">
    <citation type="submission" date="2023-06" db="EMBL/GenBank/DDBJ databases">
        <authorList>
            <person name="Kobayashi Y."/>
            <person name="Kayamori A."/>
            <person name="Aoki K."/>
            <person name="Shiwa Y."/>
            <person name="Fujita N."/>
            <person name="Sugita T."/>
            <person name="Iwasaki W."/>
            <person name="Tanaka N."/>
            <person name="Takashima M."/>
        </authorList>
    </citation>
    <scope>NUCLEOTIDE SEQUENCE</scope>
    <source>
        <strain evidence="10">HIS016</strain>
    </source>
</reference>
<dbReference type="InterPro" id="IPR000772">
    <property type="entry name" value="Ricin_B_lectin"/>
</dbReference>
<evidence type="ECO:0000256" key="4">
    <source>
        <dbReference type="ARBA" id="ARBA00022729"/>
    </source>
</evidence>
<evidence type="ECO:0000256" key="6">
    <source>
        <dbReference type="ARBA" id="ARBA00023002"/>
    </source>
</evidence>